<feature type="region of interest" description="Disordered" evidence="5">
    <location>
        <begin position="350"/>
        <end position="376"/>
    </location>
</feature>
<proteinExistence type="inferred from homology"/>
<dbReference type="InterPro" id="IPR014001">
    <property type="entry name" value="Helicase_ATP-bd"/>
</dbReference>
<keyword evidence="4" id="KW-0347">Helicase</keyword>
<keyword evidence="1 4" id="KW-0547">Nucleotide-binding</keyword>
<evidence type="ECO:0000313" key="8">
    <source>
        <dbReference type="Proteomes" id="UP000789595"/>
    </source>
</evidence>
<reference evidence="7" key="1">
    <citation type="submission" date="2021-11" db="EMBL/GenBank/DDBJ databases">
        <authorList>
            <consortium name="Genoscope - CEA"/>
            <person name="William W."/>
        </authorList>
    </citation>
    <scope>NUCLEOTIDE SEQUENCE</scope>
</reference>
<keyword evidence="3 4" id="KW-0067">ATP-binding</keyword>
<comment type="function">
    <text evidence="4">RNA helicase.</text>
</comment>
<evidence type="ECO:0000256" key="4">
    <source>
        <dbReference type="RuleBase" id="RU365068"/>
    </source>
</evidence>
<dbReference type="AlphaFoldDB" id="A0A8J2X216"/>
<keyword evidence="4" id="KW-0694">RNA-binding</keyword>
<evidence type="ECO:0000256" key="2">
    <source>
        <dbReference type="ARBA" id="ARBA00022801"/>
    </source>
</evidence>
<evidence type="ECO:0000313" key="7">
    <source>
        <dbReference type="EMBL" id="CAH0371096.1"/>
    </source>
</evidence>
<comment type="caution">
    <text evidence="7">The sequence shown here is derived from an EMBL/GenBank/DDBJ whole genome shotgun (WGS) entry which is preliminary data.</text>
</comment>
<dbReference type="SMART" id="SM00487">
    <property type="entry name" value="DEXDc"/>
    <property type="match status" value="1"/>
</dbReference>
<comment type="catalytic activity">
    <reaction evidence="4">
        <text>ATP + H2O = ADP + phosphate + H(+)</text>
        <dbReference type="Rhea" id="RHEA:13065"/>
        <dbReference type="ChEBI" id="CHEBI:15377"/>
        <dbReference type="ChEBI" id="CHEBI:15378"/>
        <dbReference type="ChEBI" id="CHEBI:30616"/>
        <dbReference type="ChEBI" id="CHEBI:43474"/>
        <dbReference type="ChEBI" id="CHEBI:456216"/>
        <dbReference type="EC" id="3.6.4.13"/>
    </reaction>
</comment>
<dbReference type="GO" id="GO:0005524">
    <property type="term" value="F:ATP binding"/>
    <property type="evidence" value="ECO:0007669"/>
    <property type="project" value="UniProtKB-UniRule"/>
</dbReference>
<dbReference type="GO" id="GO:0016787">
    <property type="term" value="F:hydrolase activity"/>
    <property type="evidence" value="ECO:0007669"/>
    <property type="project" value="UniProtKB-KW"/>
</dbReference>
<protein>
    <recommendedName>
        <fullName evidence="4">ATP-dependent RNA helicase</fullName>
        <ecNumber evidence="4">3.6.4.13</ecNumber>
    </recommendedName>
</protein>
<evidence type="ECO:0000259" key="6">
    <source>
        <dbReference type="PROSITE" id="PS51192"/>
    </source>
</evidence>
<keyword evidence="8" id="KW-1185">Reference proteome</keyword>
<dbReference type="OrthoDB" id="44251at2759"/>
<accession>A0A8J2X216</accession>
<keyword evidence="2 4" id="KW-0378">Hydrolase</keyword>
<dbReference type="EMBL" id="CAKKNE010000003">
    <property type="protein sequence ID" value="CAH0371096.1"/>
    <property type="molecule type" value="Genomic_DNA"/>
</dbReference>
<evidence type="ECO:0000256" key="3">
    <source>
        <dbReference type="ARBA" id="ARBA00022840"/>
    </source>
</evidence>
<name>A0A8J2X216_9STRA</name>
<feature type="domain" description="Helicase ATP-binding" evidence="6">
    <location>
        <begin position="60"/>
        <end position="251"/>
    </location>
</feature>
<dbReference type="InterPro" id="IPR011545">
    <property type="entry name" value="DEAD/DEAH_box_helicase_dom"/>
</dbReference>
<comment type="similarity">
    <text evidence="4">Belongs to the DEAD box helicase family.</text>
</comment>
<dbReference type="SUPFAM" id="SSF52540">
    <property type="entry name" value="P-loop containing nucleoside triphosphate hydrolases"/>
    <property type="match status" value="2"/>
</dbReference>
<dbReference type="Proteomes" id="UP000789595">
    <property type="component" value="Unassembled WGS sequence"/>
</dbReference>
<feature type="compositionally biased region" description="Basic and acidic residues" evidence="5">
    <location>
        <begin position="360"/>
        <end position="376"/>
    </location>
</feature>
<sequence>MLCLLIRRARPLVCRHSLHGRSLATLRSAIGEYVALPASAADGLRALGLQEAAPVQAAVWAEAMGGKSACVHAPTGSGKTLAMVLPVVASTLWAGRGNPGRVVVLVPTRELVAQHETLLNALGAATAVVTSATLGAPGGAEALADAIEASAVVLATPAELCQVLEHRPSLYGALRCEALVCDELDLLMPSRKSNGAKVTRWQDRGDHPAEALARLAAKRCGSSLQVLAGSATLDRASKTKLERALKGAPKVALPLPVVACDAGKNLVVKTKRAPGRPGNVRTTIAPRRVSHKSATRADFIEGAADALSALKPRVALVFVCGSSKLKVRAVAEDLGARVLNDALFPSSARSRRRNYATKSSGEKKALEAAERATDADKRAAATRDAAEQLRADVIGATTDAPVVLVASEDRARGLDIAGVEAVLILGGPANADTFVHLSGRVDRDPLALASGPEPSVVTIGRKRDIDQVRGWLSELGSAPKHDASLDRDADDIEAGAAATPERRVATARGKLFGANPCHLLHREVAGNPMLEADMAQRARTVVTGLENSARHGLRHQSTLNVEDQVKVLVDLATDPASLGRHWCGLTLWV</sequence>
<comment type="domain">
    <text evidence="4">The Q motif is unique to and characteristic of the DEAD box family of RNA helicases and controls ATP binding and hydrolysis.</text>
</comment>
<dbReference type="EC" id="3.6.4.13" evidence="4"/>
<dbReference type="GO" id="GO:0003724">
    <property type="term" value="F:RNA helicase activity"/>
    <property type="evidence" value="ECO:0007669"/>
    <property type="project" value="UniProtKB-EC"/>
</dbReference>
<dbReference type="PANTHER" id="PTHR24031">
    <property type="entry name" value="RNA HELICASE"/>
    <property type="match status" value="1"/>
</dbReference>
<dbReference type="InterPro" id="IPR027417">
    <property type="entry name" value="P-loop_NTPase"/>
</dbReference>
<dbReference type="Pfam" id="PF00270">
    <property type="entry name" value="DEAD"/>
    <property type="match status" value="1"/>
</dbReference>
<evidence type="ECO:0000256" key="5">
    <source>
        <dbReference type="SAM" id="MobiDB-lite"/>
    </source>
</evidence>
<evidence type="ECO:0000256" key="1">
    <source>
        <dbReference type="ARBA" id="ARBA00022741"/>
    </source>
</evidence>
<gene>
    <name evidence="7" type="ORF">PECAL_3P10200</name>
</gene>
<dbReference type="GO" id="GO:0003723">
    <property type="term" value="F:RNA binding"/>
    <property type="evidence" value="ECO:0007669"/>
    <property type="project" value="UniProtKB-UniRule"/>
</dbReference>
<organism evidence="7 8">
    <name type="scientific">Pelagomonas calceolata</name>
    <dbReference type="NCBI Taxonomy" id="35677"/>
    <lineage>
        <taxon>Eukaryota</taxon>
        <taxon>Sar</taxon>
        <taxon>Stramenopiles</taxon>
        <taxon>Ochrophyta</taxon>
        <taxon>Pelagophyceae</taxon>
        <taxon>Pelagomonadales</taxon>
        <taxon>Pelagomonadaceae</taxon>
        <taxon>Pelagomonas</taxon>
    </lineage>
</organism>
<dbReference type="Gene3D" id="3.40.50.300">
    <property type="entry name" value="P-loop containing nucleotide triphosphate hydrolases"/>
    <property type="match status" value="2"/>
</dbReference>
<dbReference type="PROSITE" id="PS51192">
    <property type="entry name" value="HELICASE_ATP_BIND_1"/>
    <property type="match status" value="1"/>
</dbReference>